<comment type="subcellular location">
    <subcellularLocation>
        <location evidence="1">Membrane</location>
    </subcellularLocation>
</comment>
<keyword evidence="6" id="KW-0456">Lyase</keyword>
<dbReference type="GO" id="GO:0000166">
    <property type="term" value="F:nucleotide binding"/>
    <property type="evidence" value="ECO:0007669"/>
    <property type="project" value="UniProtKB-KW"/>
</dbReference>
<dbReference type="GO" id="GO:0005886">
    <property type="term" value="C:plasma membrane"/>
    <property type="evidence" value="ECO:0007669"/>
    <property type="project" value="TreeGrafter"/>
</dbReference>
<dbReference type="GO" id="GO:0035556">
    <property type="term" value="P:intracellular signal transduction"/>
    <property type="evidence" value="ECO:0007669"/>
    <property type="project" value="InterPro"/>
</dbReference>
<dbReference type="InterPro" id="IPR050401">
    <property type="entry name" value="Cyclic_nucleotide_synthase"/>
</dbReference>
<dbReference type="Gene3D" id="3.30.450.350">
    <property type="entry name" value="CHASE domain"/>
    <property type="match status" value="1"/>
</dbReference>
<sequence>MVSPSTSASACNDIKSKDFLSEESEIYDDIERDEVEEIEKGNATQTRSVHLWRVIATLGLSITGICVTGWSYMKLREQEKANFVDAFEQFSTTVGQAAVDEVLRIREAARSFTETLQATAELTNTTWPYYDYYHGLNAFASEQVSAKNMESIGYLTRVRHDQREAYLDFQRTRHEEWVQAGHMDAYGNMDRLFPDLYQDDILGFNNTDFSVTPSPDRDEYYPLAYRFPPPNSYFIVNFDISSINYDDLFASLLSMGNQTLLSNINPYIDGDEAEKEYHAQFHDRLPGDRSDSSFPHSFLFHPVHGPSSNDGAKPPIVAVVTYPIAWDASLRRLLPDQVKGIIAVARNNCNQAVTYEIVGQNAYFMAWDDVHDPKYDHLEHVVNLDFSDHPRMHETPGHCVYKLSIYPSARFEDAYKSSTPTLYVVVVGCTFALMIIVFFVYDGVVERRNRKIIRDAARSNEIVTSMFPGGLRDKIMKQKMAKGSSNKSWNKKSKQLASMLETQHGTASLRQILTVADSEPLAEHHTDTTIMFADIVGFTKWSSTREPAQVFTLLETLYRAMDALARQRKIFKVETVGDCYVAIAGFPDKQDDHASRMCRFGAQCLKTFSRVLSILADTTLPGQDTATLELRVGIHSGPVTAGVLRGDRSRIQLFGNTMNTTSRVETCGVGGKVHVSKATADLLVAEGCASWILRREDTVHAKGLGVLQTYFLKTSTSKRQCSTTVEPTTADEKQECSPVPEAENLVVEKCRADEDGPRVEEQEGNVSLIEKGKRWLRLTEEEVPVIGFVPNDFDDGSGLSV</sequence>
<organism evidence="9 10">
    <name type="scientific">Seminavis robusta</name>
    <dbReference type="NCBI Taxonomy" id="568900"/>
    <lineage>
        <taxon>Eukaryota</taxon>
        <taxon>Sar</taxon>
        <taxon>Stramenopiles</taxon>
        <taxon>Ochrophyta</taxon>
        <taxon>Bacillariophyta</taxon>
        <taxon>Bacillariophyceae</taxon>
        <taxon>Bacillariophycidae</taxon>
        <taxon>Naviculales</taxon>
        <taxon>Naviculaceae</taxon>
        <taxon>Seminavis</taxon>
    </lineage>
</organism>
<feature type="transmembrane region" description="Helical" evidence="7">
    <location>
        <begin position="422"/>
        <end position="441"/>
    </location>
</feature>
<name>A0A9N8ECB8_9STRA</name>
<protein>
    <submittedName>
        <fullName evidence="9">Receptor-type guanylate cyclase gcy</fullName>
    </submittedName>
</protein>
<evidence type="ECO:0000313" key="10">
    <source>
        <dbReference type="Proteomes" id="UP001153069"/>
    </source>
</evidence>
<dbReference type="EMBL" id="CAICTM010000872">
    <property type="protein sequence ID" value="CAB9517674.1"/>
    <property type="molecule type" value="Genomic_DNA"/>
</dbReference>
<evidence type="ECO:0000256" key="2">
    <source>
        <dbReference type="ARBA" id="ARBA00022692"/>
    </source>
</evidence>
<dbReference type="Gene3D" id="3.30.70.1230">
    <property type="entry name" value="Nucleotide cyclase"/>
    <property type="match status" value="1"/>
</dbReference>
<keyword evidence="2 7" id="KW-0812">Transmembrane</keyword>
<dbReference type="PANTHER" id="PTHR11920">
    <property type="entry name" value="GUANYLYL CYCLASE"/>
    <property type="match status" value="1"/>
</dbReference>
<dbReference type="GO" id="GO:0001653">
    <property type="term" value="F:peptide receptor activity"/>
    <property type="evidence" value="ECO:0007669"/>
    <property type="project" value="TreeGrafter"/>
</dbReference>
<proteinExistence type="predicted"/>
<evidence type="ECO:0000256" key="1">
    <source>
        <dbReference type="ARBA" id="ARBA00004370"/>
    </source>
</evidence>
<dbReference type="PANTHER" id="PTHR11920:SF335">
    <property type="entry name" value="GUANYLATE CYCLASE"/>
    <property type="match status" value="1"/>
</dbReference>
<dbReference type="GO" id="GO:0004016">
    <property type="term" value="F:adenylate cyclase activity"/>
    <property type="evidence" value="ECO:0007669"/>
    <property type="project" value="TreeGrafter"/>
</dbReference>
<comment type="caution">
    <text evidence="9">The sequence shown here is derived from an EMBL/GenBank/DDBJ whole genome shotgun (WGS) entry which is preliminary data.</text>
</comment>
<dbReference type="Pfam" id="PF00211">
    <property type="entry name" value="Guanylate_cyc"/>
    <property type="match status" value="1"/>
</dbReference>
<dbReference type="InterPro" id="IPR042240">
    <property type="entry name" value="CHASE_sf"/>
</dbReference>
<reference evidence="9" key="1">
    <citation type="submission" date="2020-06" db="EMBL/GenBank/DDBJ databases">
        <authorList>
            <consortium name="Plant Systems Biology data submission"/>
        </authorList>
    </citation>
    <scope>NUCLEOTIDE SEQUENCE</scope>
    <source>
        <strain evidence="9">D6</strain>
    </source>
</reference>
<dbReference type="GO" id="GO:0007168">
    <property type="term" value="P:receptor guanylyl cyclase signaling pathway"/>
    <property type="evidence" value="ECO:0007669"/>
    <property type="project" value="TreeGrafter"/>
</dbReference>
<dbReference type="PROSITE" id="PS50125">
    <property type="entry name" value="GUANYLATE_CYCLASE_2"/>
    <property type="match status" value="1"/>
</dbReference>
<keyword evidence="10" id="KW-1185">Reference proteome</keyword>
<dbReference type="AlphaFoldDB" id="A0A9N8ECB8"/>
<dbReference type="SMART" id="SM00044">
    <property type="entry name" value="CYCc"/>
    <property type="match status" value="1"/>
</dbReference>
<evidence type="ECO:0000256" key="6">
    <source>
        <dbReference type="ARBA" id="ARBA00023239"/>
    </source>
</evidence>
<evidence type="ECO:0000256" key="7">
    <source>
        <dbReference type="SAM" id="Phobius"/>
    </source>
</evidence>
<evidence type="ECO:0000256" key="5">
    <source>
        <dbReference type="ARBA" id="ARBA00023136"/>
    </source>
</evidence>
<evidence type="ECO:0000256" key="3">
    <source>
        <dbReference type="ARBA" id="ARBA00022741"/>
    </source>
</evidence>
<feature type="transmembrane region" description="Helical" evidence="7">
    <location>
        <begin position="51"/>
        <end position="73"/>
    </location>
</feature>
<accession>A0A9N8ECB8</accession>
<dbReference type="CDD" id="cd07302">
    <property type="entry name" value="CHD"/>
    <property type="match status" value="1"/>
</dbReference>
<keyword evidence="4 7" id="KW-1133">Transmembrane helix</keyword>
<gene>
    <name evidence="9" type="ORF">SEMRO_873_G213980.1</name>
</gene>
<dbReference type="InterPro" id="IPR029787">
    <property type="entry name" value="Nucleotide_cyclase"/>
</dbReference>
<dbReference type="SUPFAM" id="SSF55073">
    <property type="entry name" value="Nucleotide cyclase"/>
    <property type="match status" value="1"/>
</dbReference>
<evidence type="ECO:0000313" key="9">
    <source>
        <dbReference type="EMBL" id="CAB9517674.1"/>
    </source>
</evidence>
<dbReference type="InterPro" id="IPR001054">
    <property type="entry name" value="A/G_cyclase"/>
</dbReference>
<keyword evidence="9" id="KW-0675">Receptor</keyword>
<dbReference type="Proteomes" id="UP001153069">
    <property type="component" value="Unassembled WGS sequence"/>
</dbReference>
<evidence type="ECO:0000259" key="8">
    <source>
        <dbReference type="PROSITE" id="PS50125"/>
    </source>
</evidence>
<feature type="domain" description="Guanylate cyclase" evidence="8">
    <location>
        <begin position="529"/>
        <end position="665"/>
    </location>
</feature>
<keyword evidence="3" id="KW-0547">Nucleotide-binding</keyword>
<dbReference type="GO" id="GO:0004383">
    <property type="term" value="F:guanylate cyclase activity"/>
    <property type="evidence" value="ECO:0007669"/>
    <property type="project" value="TreeGrafter"/>
</dbReference>
<evidence type="ECO:0000256" key="4">
    <source>
        <dbReference type="ARBA" id="ARBA00022989"/>
    </source>
</evidence>
<keyword evidence="5 7" id="KW-0472">Membrane</keyword>